<sequence length="481" mass="55054">MPSTAKNLEHLPNELLVQCFSHLCKSSHTSSFIDNSPDIQRLRLVSKKCHANSSPLLIFSATVYITSASLFHLEELCSHPIFGQSINQVEINCSYYDVCMAESRGVYSYRCGSKLYQNLGNNPVDEMALYRMSDDWSALNKRGFLEKKPKLTENQQWLLDVHGQYKKLCEDQVRVKIDNAHIQRICTALMRLPQLHSLSLTDDSYYPVRRHRALSDADILERCLLTSTWKGSFPTAFFIRPPVEIIPDLFTALAQTDIRPTRIAIDVKPPNNLHCLKLPEPAQQAINTVVSRARNLSFKMQQWARKDSITEDNSRPRSEMLALCSLTSSYFDCSTLESLNLSFDEFPALHEPPTVSISEVLPLATQTWPQLHTLSLRYIPLTTADAKILVGSLRRQLRSFNCWCPWVVQGSWIDVINAFRELDTLQSFKIDYPKGGEFTDLPWDRSSTFPKQEVEEYVLRKAAENPMPRYFRTAEPDDVVP</sequence>
<comment type="caution">
    <text evidence="1">The sequence shown here is derived from an EMBL/GenBank/DDBJ whole genome shotgun (WGS) entry which is preliminary data.</text>
</comment>
<dbReference type="EMBL" id="SNSC02000007">
    <property type="protein sequence ID" value="TID22947.1"/>
    <property type="molecule type" value="Genomic_DNA"/>
</dbReference>
<evidence type="ECO:0000313" key="2">
    <source>
        <dbReference type="Proteomes" id="UP000298493"/>
    </source>
</evidence>
<dbReference type="Proteomes" id="UP000298493">
    <property type="component" value="Unassembled WGS sequence"/>
</dbReference>
<organism evidence="1 2">
    <name type="scientific">Venturia nashicola</name>
    <dbReference type="NCBI Taxonomy" id="86259"/>
    <lineage>
        <taxon>Eukaryota</taxon>
        <taxon>Fungi</taxon>
        <taxon>Dikarya</taxon>
        <taxon>Ascomycota</taxon>
        <taxon>Pezizomycotina</taxon>
        <taxon>Dothideomycetes</taxon>
        <taxon>Pleosporomycetidae</taxon>
        <taxon>Venturiales</taxon>
        <taxon>Venturiaceae</taxon>
        <taxon>Venturia</taxon>
    </lineage>
</organism>
<keyword evidence="2" id="KW-1185">Reference proteome</keyword>
<dbReference type="STRING" id="86259.A0A4Z1P2P4"/>
<dbReference type="AlphaFoldDB" id="A0A4Z1P2P4"/>
<name>A0A4Z1P2P4_9PEZI</name>
<dbReference type="SUPFAM" id="SSF52047">
    <property type="entry name" value="RNI-like"/>
    <property type="match status" value="1"/>
</dbReference>
<protein>
    <submittedName>
        <fullName evidence="1">Uncharacterized protein</fullName>
    </submittedName>
</protein>
<evidence type="ECO:0000313" key="1">
    <source>
        <dbReference type="EMBL" id="TID22947.1"/>
    </source>
</evidence>
<accession>A0A4Z1P2P4</accession>
<reference evidence="1 2" key="1">
    <citation type="submission" date="2019-04" db="EMBL/GenBank/DDBJ databases">
        <title>High contiguity whole genome sequence and gene annotation resource for two Venturia nashicola isolates.</title>
        <authorList>
            <person name="Prokchorchik M."/>
            <person name="Won K."/>
            <person name="Lee Y."/>
            <person name="Choi E.D."/>
            <person name="Segonzac C."/>
            <person name="Sohn K.H."/>
        </authorList>
    </citation>
    <scope>NUCLEOTIDE SEQUENCE [LARGE SCALE GENOMIC DNA]</scope>
    <source>
        <strain evidence="1 2">PRI2</strain>
    </source>
</reference>
<proteinExistence type="predicted"/>
<gene>
    <name evidence="1" type="ORF">E6O75_ATG02121</name>
</gene>